<reference evidence="2 3" key="1">
    <citation type="journal article" date="2024" name="Chem. Sci.">
        <title>Discovery of megapolipeptins by genome mining of a Burkholderiales bacteria collection.</title>
        <authorList>
            <person name="Paulo B.S."/>
            <person name="Recchia M.J.J."/>
            <person name="Lee S."/>
            <person name="Fergusson C.H."/>
            <person name="Romanowski S.B."/>
            <person name="Hernandez A."/>
            <person name="Krull N."/>
            <person name="Liu D.Y."/>
            <person name="Cavanagh H."/>
            <person name="Bos A."/>
            <person name="Gray C.A."/>
            <person name="Murphy B.T."/>
            <person name="Linington R.G."/>
            <person name="Eustaquio A.S."/>
        </authorList>
    </citation>
    <scope>NUCLEOTIDE SEQUENCE [LARGE SCALE GENOMIC DNA]</scope>
    <source>
        <strain evidence="2 3">RL16-012-BIC-B</strain>
    </source>
</reference>
<accession>A0ABW8ZLH6</accession>
<dbReference type="Proteomes" id="UP001629249">
    <property type="component" value="Unassembled WGS sequence"/>
</dbReference>
<evidence type="ECO:0000313" key="2">
    <source>
        <dbReference type="EMBL" id="MFL9883218.1"/>
    </source>
</evidence>
<protein>
    <submittedName>
        <fullName evidence="2">Uncharacterized protein</fullName>
    </submittedName>
</protein>
<dbReference type="RefSeq" id="WP_408326244.1">
    <property type="nucleotide sequence ID" value="NZ_JAQQFH010000002.1"/>
</dbReference>
<evidence type="ECO:0000256" key="1">
    <source>
        <dbReference type="SAM" id="MobiDB-lite"/>
    </source>
</evidence>
<organism evidence="2 3">
    <name type="scientific">Paraburkholderia agricolaris</name>
    <dbReference type="NCBI Taxonomy" id="2152888"/>
    <lineage>
        <taxon>Bacteria</taxon>
        <taxon>Pseudomonadati</taxon>
        <taxon>Pseudomonadota</taxon>
        <taxon>Betaproteobacteria</taxon>
        <taxon>Burkholderiales</taxon>
        <taxon>Burkholderiaceae</taxon>
        <taxon>Paraburkholderia</taxon>
    </lineage>
</organism>
<comment type="caution">
    <text evidence="2">The sequence shown here is derived from an EMBL/GenBank/DDBJ whole genome shotgun (WGS) entry which is preliminary data.</text>
</comment>
<keyword evidence="3" id="KW-1185">Reference proteome</keyword>
<gene>
    <name evidence="2" type="ORF">PQR66_09290</name>
</gene>
<evidence type="ECO:0000313" key="3">
    <source>
        <dbReference type="Proteomes" id="UP001629249"/>
    </source>
</evidence>
<feature type="region of interest" description="Disordered" evidence="1">
    <location>
        <begin position="1"/>
        <end position="24"/>
    </location>
</feature>
<proteinExistence type="predicted"/>
<name>A0ABW8ZLH6_9BURK</name>
<sequence length="372" mass="41510">MTRFGNKLHAVKASRPTNEGADPDLTFDRLESNQARGIETNFVTDNNLMIEVDRACEVERPATDATLAELNLLEWVDFLRQCDRRGLHYGLTPFFAYAEMPAHLAQLRAARLHQFARKFGLIWHDEEPDSDFSDLGRTDLTFEGLDEAQQSIVAMSFSALLLMLVVNRDGAEFSPLGKFRRYLREYKTRIGTVSLKEIAIARYVFATQAECPGSLDQVRSRIEKNFGRRDGKKPRNAEEMCAVALNGAFDLLLFNAMNIADTHGLEGRSLDCWLFTLDGKLREYNDLCFNVSAGTGQAGLFTNITTHAATSDYWLQTGNELHTFAAAGSKRALLSMMQRAMGIDDNDEILKKIAALPGKARAIIDLAKSGLA</sequence>
<dbReference type="EMBL" id="JAQQFN010000005">
    <property type="protein sequence ID" value="MFL9883218.1"/>
    <property type="molecule type" value="Genomic_DNA"/>
</dbReference>